<dbReference type="Proteomes" id="UP000016922">
    <property type="component" value="Unassembled WGS sequence"/>
</dbReference>
<evidence type="ECO:0000313" key="3">
    <source>
        <dbReference type="Proteomes" id="UP000016922"/>
    </source>
</evidence>
<name>S3DTX2_GLAL2</name>
<dbReference type="KEGG" id="glz:GLAREA_11090"/>
<dbReference type="EMBL" id="KE145354">
    <property type="protein sequence ID" value="EPE35391.1"/>
    <property type="molecule type" value="Genomic_DNA"/>
</dbReference>
<dbReference type="PANTHER" id="PTHR42080">
    <property type="entry name" value="SRR1 DOMAIN-CONTAINING PROTEIN"/>
    <property type="match status" value="1"/>
</dbReference>
<dbReference type="AlphaFoldDB" id="S3DTX2"/>
<evidence type="ECO:0000313" key="2">
    <source>
        <dbReference type="EMBL" id="EPE35391.1"/>
    </source>
</evidence>
<dbReference type="GeneID" id="19470132"/>
<dbReference type="Pfam" id="PF07985">
    <property type="entry name" value="SRR1"/>
    <property type="match status" value="1"/>
</dbReference>
<dbReference type="RefSeq" id="XP_008077470.1">
    <property type="nucleotide sequence ID" value="XM_008079279.1"/>
</dbReference>
<sequence length="404" mass="46172">MSGTNSSNSKLDFSKKKPVVQHYESEEGAGLGCEVKEQGIRISSLNLDLAKGMENGAKNKEIAKRVNWYTTNWPRYGTFDRSNYEKFRDQKIEEGSAKFVPNPSEEETREAIKTIYSKFGWTQEEVEHGQKLFQKEQLQIPGAEKLFTQAVIEFKKTRLYLRLRDLFQNADTKNIKKIVAFGLTGLTWLPGLELGLLKAHKQHAALIEIKNILESKLGKGCKIKTFAQDPCYKENDVRILKKYDITVVKCTIGHTIGFTEIDDTTLVIDFHCVFPLYAVIFEYTMPAAIFVEKNLKRQLAVEPTIRQPGETAFLEIEDGDGKFIVPNPKFMEKPTITFILENYNDTLMELHDLDCKAAEGPDENQYNGKDGWTNRGDFQTYLGYEPALYLLKDEVRNPPPAKEQ</sequence>
<evidence type="ECO:0000259" key="1">
    <source>
        <dbReference type="Pfam" id="PF07985"/>
    </source>
</evidence>
<dbReference type="InterPro" id="IPR012942">
    <property type="entry name" value="SRR1-like"/>
</dbReference>
<feature type="domain" description="SRR1-like" evidence="1">
    <location>
        <begin position="171"/>
        <end position="284"/>
    </location>
</feature>
<keyword evidence="3" id="KW-1185">Reference proteome</keyword>
<reference evidence="2 3" key="1">
    <citation type="journal article" date="2013" name="BMC Genomics">
        <title>Genomics-driven discovery of the pneumocandin biosynthetic gene cluster in the fungus Glarea lozoyensis.</title>
        <authorList>
            <person name="Chen L."/>
            <person name="Yue Q."/>
            <person name="Zhang X."/>
            <person name="Xiang M."/>
            <person name="Wang C."/>
            <person name="Li S."/>
            <person name="Che Y."/>
            <person name="Ortiz-Lopez F.J."/>
            <person name="Bills G.F."/>
            <person name="Liu X."/>
            <person name="An Z."/>
        </authorList>
    </citation>
    <scope>NUCLEOTIDE SEQUENCE [LARGE SCALE GENOMIC DNA]</scope>
    <source>
        <strain evidence="3">ATCC 20868 / MF5171</strain>
    </source>
</reference>
<organism evidence="2 3">
    <name type="scientific">Glarea lozoyensis (strain ATCC 20868 / MF5171)</name>
    <dbReference type="NCBI Taxonomy" id="1116229"/>
    <lineage>
        <taxon>Eukaryota</taxon>
        <taxon>Fungi</taxon>
        <taxon>Dikarya</taxon>
        <taxon>Ascomycota</taxon>
        <taxon>Pezizomycotina</taxon>
        <taxon>Leotiomycetes</taxon>
        <taxon>Helotiales</taxon>
        <taxon>Helotiaceae</taxon>
        <taxon>Glarea</taxon>
    </lineage>
</organism>
<proteinExistence type="predicted"/>
<dbReference type="PANTHER" id="PTHR42080:SF1">
    <property type="entry name" value="SRR1-LIKE DOMAIN-CONTAINING PROTEIN"/>
    <property type="match status" value="1"/>
</dbReference>
<dbReference type="OrthoDB" id="5230585at2759"/>
<gene>
    <name evidence="2" type="ORF">GLAREA_11090</name>
</gene>
<accession>S3DTX2</accession>
<dbReference type="HOGENOM" id="CLU_681604_0_0_1"/>
<protein>
    <recommendedName>
        <fullName evidence="1">SRR1-like domain-containing protein</fullName>
    </recommendedName>
</protein>